<dbReference type="EMBL" id="HACG01039789">
    <property type="protein sequence ID" value="CEK86654.1"/>
    <property type="molecule type" value="Transcribed_RNA"/>
</dbReference>
<reference evidence="2" key="1">
    <citation type="submission" date="2014-12" db="EMBL/GenBank/DDBJ databases">
        <title>Insight into the proteome of Arion vulgaris.</title>
        <authorList>
            <person name="Aradska J."/>
            <person name="Bulat T."/>
            <person name="Smidak R."/>
            <person name="Sarate P."/>
            <person name="Gangsoo J."/>
            <person name="Sialana F."/>
            <person name="Bilban M."/>
            <person name="Lubec G."/>
        </authorList>
    </citation>
    <scope>NUCLEOTIDE SEQUENCE</scope>
    <source>
        <tissue evidence="2">Skin</tissue>
    </source>
</reference>
<feature type="non-terminal residue" evidence="2">
    <location>
        <position position="86"/>
    </location>
</feature>
<accession>A0A0B7AZY1</accession>
<evidence type="ECO:0000256" key="1">
    <source>
        <dbReference type="SAM" id="MobiDB-lite"/>
    </source>
</evidence>
<sequence>GLRLKGDDTSTIRSNTPTTVTSEKNRRISNNPNTRKNRKSYSQVPVAVHYSDNSGLSTPQHREKAIRVLPTIPRYRKGDITVTGTA</sequence>
<feature type="region of interest" description="Disordered" evidence="1">
    <location>
        <begin position="1"/>
        <end position="43"/>
    </location>
</feature>
<feature type="compositionally biased region" description="Polar residues" evidence="1">
    <location>
        <begin position="11"/>
        <end position="34"/>
    </location>
</feature>
<evidence type="ECO:0000313" key="2">
    <source>
        <dbReference type="EMBL" id="CEK86654.1"/>
    </source>
</evidence>
<feature type="compositionally biased region" description="Basic and acidic residues" evidence="1">
    <location>
        <begin position="1"/>
        <end position="10"/>
    </location>
</feature>
<organism evidence="2">
    <name type="scientific">Arion vulgaris</name>
    <dbReference type="NCBI Taxonomy" id="1028688"/>
    <lineage>
        <taxon>Eukaryota</taxon>
        <taxon>Metazoa</taxon>
        <taxon>Spiralia</taxon>
        <taxon>Lophotrochozoa</taxon>
        <taxon>Mollusca</taxon>
        <taxon>Gastropoda</taxon>
        <taxon>Heterobranchia</taxon>
        <taxon>Euthyneura</taxon>
        <taxon>Panpulmonata</taxon>
        <taxon>Eupulmonata</taxon>
        <taxon>Stylommatophora</taxon>
        <taxon>Helicina</taxon>
        <taxon>Arionoidea</taxon>
        <taxon>Arionidae</taxon>
        <taxon>Arion</taxon>
    </lineage>
</organism>
<dbReference type="AlphaFoldDB" id="A0A0B7AZY1"/>
<name>A0A0B7AZY1_9EUPU</name>
<protein>
    <submittedName>
        <fullName evidence="2">Uncharacterized protein</fullName>
    </submittedName>
</protein>
<feature type="non-terminal residue" evidence="2">
    <location>
        <position position="1"/>
    </location>
</feature>
<proteinExistence type="predicted"/>
<gene>
    <name evidence="2" type="primary">ORF154976</name>
</gene>